<evidence type="ECO:0000259" key="2">
    <source>
        <dbReference type="Pfam" id="PF21812"/>
    </source>
</evidence>
<feature type="compositionally biased region" description="Basic and acidic residues" evidence="1">
    <location>
        <begin position="27"/>
        <end position="42"/>
    </location>
</feature>
<protein>
    <recommendedName>
        <fullName evidence="2">DUF6881 domain-containing protein</fullName>
    </recommendedName>
</protein>
<dbReference type="Proteomes" id="UP000646365">
    <property type="component" value="Unassembled WGS sequence"/>
</dbReference>
<organism evidence="3 4">
    <name type="scientific">Aliidongia dinghuensis</name>
    <dbReference type="NCBI Taxonomy" id="1867774"/>
    <lineage>
        <taxon>Bacteria</taxon>
        <taxon>Pseudomonadati</taxon>
        <taxon>Pseudomonadota</taxon>
        <taxon>Alphaproteobacteria</taxon>
        <taxon>Rhodospirillales</taxon>
        <taxon>Dongiaceae</taxon>
        <taxon>Aliidongia</taxon>
    </lineage>
</organism>
<accession>A0A8J3E2P2</accession>
<evidence type="ECO:0000256" key="1">
    <source>
        <dbReference type="SAM" id="MobiDB-lite"/>
    </source>
</evidence>
<reference evidence="3" key="1">
    <citation type="journal article" date="2014" name="Int. J. Syst. Evol. Microbiol.">
        <title>Complete genome sequence of Corynebacterium casei LMG S-19264T (=DSM 44701T), isolated from a smear-ripened cheese.</title>
        <authorList>
            <consortium name="US DOE Joint Genome Institute (JGI-PGF)"/>
            <person name="Walter F."/>
            <person name="Albersmeier A."/>
            <person name="Kalinowski J."/>
            <person name="Ruckert C."/>
        </authorList>
    </citation>
    <scope>NUCLEOTIDE SEQUENCE</scope>
    <source>
        <strain evidence="3">CGMCC 1.15725</strain>
    </source>
</reference>
<dbReference type="InterPro" id="IPR049248">
    <property type="entry name" value="DUF6881"/>
</dbReference>
<sequence>MRYLKVRWVHDIASEPVLLFGELDTSGKETRRADALERERGRHSLSAPIRRPL</sequence>
<dbReference type="AlphaFoldDB" id="A0A8J3E2P2"/>
<feature type="domain" description="DUF6881" evidence="2">
    <location>
        <begin position="2"/>
        <end position="34"/>
    </location>
</feature>
<name>A0A8J3E2P2_9PROT</name>
<keyword evidence="4" id="KW-1185">Reference proteome</keyword>
<reference evidence="3" key="2">
    <citation type="submission" date="2020-09" db="EMBL/GenBank/DDBJ databases">
        <authorList>
            <person name="Sun Q."/>
            <person name="Zhou Y."/>
        </authorList>
    </citation>
    <scope>NUCLEOTIDE SEQUENCE</scope>
    <source>
        <strain evidence="3">CGMCC 1.15725</strain>
    </source>
</reference>
<proteinExistence type="predicted"/>
<dbReference type="EMBL" id="BMJQ01000001">
    <property type="protein sequence ID" value="GGF00203.1"/>
    <property type="molecule type" value="Genomic_DNA"/>
</dbReference>
<evidence type="ECO:0000313" key="4">
    <source>
        <dbReference type="Proteomes" id="UP000646365"/>
    </source>
</evidence>
<gene>
    <name evidence="3" type="ORF">GCM10011611_02260</name>
</gene>
<feature type="region of interest" description="Disordered" evidence="1">
    <location>
        <begin position="27"/>
        <end position="53"/>
    </location>
</feature>
<dbReference type="Pfam" id="PF21812">
    <property type="entry name" value="DUF6881"/>
    <property type="match status" value="1"/>
</dbReference>
<evidence type="ECO:0000313" key="3">
    <source>
        <dbReference type="EMBL" id="GGF00203.1"/>
    </source>
</evidence>
<comment type="caution">
    <text evidence="3">The sequence shown here is derived from an EMBL/GenBank/DDBJ whole genome shotgun (WGS) entry which is preliminary data.</text>
</comment>
<dbReference type="RefSeq" id="WP_407648370.1">
    <property type="nucleotide sequence ID" value="NZ_BMJQ01000001.1"/>
</dbReference>